<protein>
    <recommendedName>
        <fullName evidence="6">Reticulon-like protein</fullName>
    </recommendedName>
</protein>
<feature type="transmembrane region" description="Helical" evidence="6">
    <location>
        <begin position="66"/>
        <end position="86"/>
    </location>
</feature>
<reference evidence="8" key="1">
    <citation type="submission" date="2023-05" db="EMBL/GenBank/DDBJ databases">
        <title>Nepenthes gracilis genome sequencing.</title>
        <authorList>
            <person name="Fukushima K."/>
        </authorList>
    </citation>
    <scope>NUCLEOTIDE SEQUENCE</scope>
    <source>
        <strain evidence="8">SING2019-196</strain>
    </source>
</reference>
<dbReference type="GO" id="GO:0009617">
    <property type="term" value="P:response to bacterium"/>
    <property type="evidence" value="ECO:0007669"/>
    <property type="project" value="InterPro"/>
</dbReference>
<proteinExistence type="predicted"/>
<dbReference type="PANTHER" id="PTHR10994">
    <property type="entry name" value="RETICULON"/>
    <property type="match status" value="1"/>
</dbReference>
<feature type="domain" description="Reticulon" evidence="7">
    <location>
        <begin position="34"/>
        <end position="181"/>
    </location>
</feature>
<keyword evidence="3 6" id="KW-0256">Endoplasmic reticulum</keyword>
<organism evidence="8 9">
    <name type="scientific">Nepenthes gracilis</name>
    <name type="common">Slender pitcher plant</name>
    <dbReference type="NCBI Taxonomy" id="150966"/>
    <lineage>
        <taxon>Eukaryota</taxon>
        <taxon>Viridiplantae</taxon>
        <taxon>Streptophyta</taxon>
        <taxon>Embryophyta</taxon>
        <taxon>Tracheophyta</taxon>
        <taxon>Spermatophyta</taxon>
        <taxon>Magnoliopsida</taxon>
        <taxon>eudicotyledons</taxon>
        <taxon>Gunneridae</taxon>
        <taxon>Pentapetalae</taxon>
        <taxon>Caryophyllales</taxon>
        <taxon>Nepenthaceae</taxon>
        <taxon>Nepenthes</taxon>
    </lineage>
</organism>
<dbReference type="AlphaFoldDB" id="A0AAD3SEF3"/>
<evidence type="ECO:0000256" key="2">
    <source>
        <dbReference type="ARBA" id="ARBA00022692"/>
    </source>
</evidence>
<evidence type="ECO:0000256" key="6">
    <source>
        <dbReference type="RuleBase" id="RU363132"/>
    </source>
</evidence>
<evidence type="ECO:0000313" key="9">
    <source>
        <dbReference type="Proteomes" id="UP001279734"/>
    </source>
</evidence>
<sequence length="187" mass="20669">MRPEKVLRKRLHAHNHRLFNRQTTVHQILGGGFVADVVLWRQKNTSLGIVLITASVWLVFNRSGYTLLSLISSVLLLLLTILFLWAKSAALLNRPAPPVPDLNLSKDMVDKVGALIRACINYLLLVSRDIALGKDSRLFFKVAASLLLISVVGDLADLITLGYICLGIILTIPALYESVEECCCCCN</sequence>
<comment type="subcellular location">
    <subcellularLocation>
        <location evidence="1 6">Endoplasmic reticulum membrane</location>
        <topology evidence="1 6">Multi-pass membrane protein</topology>
    </subcellularLocation>
</comment>
<evidence type="ECO:0000256" key="5">
    <source>
        <dbReference type="ARBA" id="ARBA00023136"/>
    </source>
</evidence>
<dbReference type="PROSITE" id="PS50845">
    <property type="entry name" value="RETICULON"/>
    <property type="match status" value="1"/>
</dbReference>
<comment type="caution">
    <text evidence="8">The sequence shown here is derived from an EMBL/GenBank/DDBJ whole genome shotgun (WGS) entry which is preliminary data.</text>
</comment>
<dbReference type="Pfam" id="PF02453">
    <property type="entry name" value="Reticulon"/>
    <property type="match status" value="1"/>
</dbReference>
<name>A0AAD3SEF3_NEPGR</name>
<dbReference type="GO" id="GO:0005789">
    <property type="term" value="C:endoplasmic reticulum membrane"/>
    <property type="evidence" value="ECO:0007669"/>
    <property type="project" value="UniProtKB-SubCell"/>
</dbReference>
<accession>A0AAD3SEF3</accession>
<keyword evidence="9" id="KW-1185">Reference proteome</keyword>
<dbReference type="InterPro" id="IPR045064">
    <property type="entry name" value="Reticulon-like"/>
</dbReference>
<dbReference type="EMBL" id="BSYO01000009">
    <property type="protein sequence ID" value="GMH09785.1"/>
    <property type="molecule type" value="Genomic_DNA"/>
</dbReference>
<evidence type="ECO:0000256" key="4">
    <source>
        <dbReference type="ARBA" id="ARBA00022989"/>
    </source>
</evidence>
<dbReference type="PANTHER" id="PTHR10994:SF65">
    <property type="entry name" value="RETICULON-LIKE PROTEIN B12"/>
    <property type="match status" value="1"/>
</dbReference>
<feature type="transmembrane region" description="Helical" evidence="6">
    <location>
        <begin position="146"/>
        <end position="176"/>
    </location>
</feature>
<gene>
    <name evidence="8" type="ORF">Nepgr_011626</name>
</gene>
<keyword evidence="5 6" id="KW-0472">Membrane</keyword>
<evidence type="ECO:0000256" key="3">
    <source>
        <dbReference type="ARBA" id="ARBA00022824"/>
    </source>
</evidence>
<evidence type="ECO:0000313" key="8">
    <source>
        <dbReference type="EMBL" id="GMH09785.1"/>
    </source>
</evidence>
<evidence type="ECO:0000256" key="1">
    <source>
        <dbReference type="ARBA" id="ARBA00004477"/>
    </source>
</evidence>
<keyword evidence="2 6" id="KW-0812">Transmembrane</keyword>
<keyword evidence="4 6" id="KW-1133">Transmembrane helix</keyword>
<dbReference type="InterPro" id="IPR003388">
    <property type="entry name" value="Reticulon"/>
</dbReference>
<evidence type="ECO:0000259" key="7">
    <source>
        <dbReference type="PROSITE" id="PS50845"/>
    </source>
</evidence>
<dbReference type="Proteomes" id="UP001279734">
    <property type="component" value="Unassembled WGS sequence"/>
</dbReference>